<feature type="non-terminal residue" evidence="1">
    <location>
        <position position="1"/>
    </location>
</feature>
<comment type="caution">
    <text evidence="1">The sequence shown here is derived from an EMBL/GenBank/DDBJ whole genome shotgun (WGS) entry which is preliminary data.</text>
</comment>
<gene>
    <name evidence="1" type="ORF">AVEN_178160_1</name>
</gene>
<protein>
    <submittedName>
        <fullName evidence="1">Uncharacterized protein</fullName>
    </submittedName>
</protein>
<sequence>IKSSKPEALRRFRIVLDNSKQKWKEKKKDRKNCCAYFQCNNCGDMGDKCMIVQYD</sequence>
<accession>A0A4Y2BTP4</accession>
<dbReference type="EMBL" id="BGPR01236647">
    <property type="protein sequence ID" value="GBL95089.1"/>
    <property type="molecule type" value="Genomic_DNA"/>
</dbReference>
<proteinExistence type="predicted"/>
<dbReference type="AlphaFoldDB" id="A0A4Y2BTP4"/>
<evidence type="ECO:0000313" key="1">
    <source>
        <dbReference type="EMBL" id="GBL95089.1"/>
    </source>
</evidence>
<organism evidence="1 2">
    <name type="scientific">Araneus ventricosus</name>
    <name type="common">Orbweaver spider</name>
    <name type="synonym">Epeira ventricosa</name>
    <dbReference type="NCBI Taxonomy" id="182803"/>
    <lineage>
        <taxon>Eukaryota</taxon>
        <taxon>Metazoa</taxon>
        <taxon>Ecdysozoa</taxon>
        <taxon>Arthropoda</taxon>
        <taxon>Chelicerata</taxon>
        <taxon>Arachnida</taxon>
        <taxon>Araneae</taxon>
        <taxon>Araneomorphae</taxon>
        <taxon>Entelegynae</taxon>
        <taxon>Araneoidea</taxon>
        <taxon>Araneidae</taxon>
        <taxon>Araneus</taxon>
    </lineage>
</organism>
<name>A0A4Y2BTP4_ARAVE</name>
<dbReference type="Proteomes" id="UP000499080">
    <property type="component" value="Unassembled WGS sequence"/>
</dbReference>
<evidence type="ECO:0000313" key="2">
    <source>
        <dbReference type="Proteomes" id="UP000499080"/>
    </source>
</evidence>
<reference evidence="1 2" key="1">
    <citation type="journal article" date="2019" name="Sci. Rep.">
        <title>Orb-weaving spider Araneus ventricosus genome elucidates the spidroin gene catalogue.</title>
        <authorList>
            <person name="Kono N."/>
            <person name="Nakamura H."/>
            <person name="Ohtoshi R."/>
            <person name="Moran D.A.P."/>
            <person name="Shinohara A."/>
            <person name="Yoshida Y."/>
            <person name="Fujiwara M."/>
            <person name="Mori M."/>
            <person name="Tomita M."/>
            <person name="Arakawa K."/>
        </authorList>
    </citation>
    <scope>NUCLEOTIDE SEQUENCE [LARGE SCALE GENOMIC DNA]</scope>
</reference>
<keyword evidence="2" id="KW-1185">Reference proteome</keyword>